<proteinExistence type="inferred from homology"/>
<dbReference type="PANTHER" id="PTHR42760">
    <property type="entry name" value="SHORT-CHAIN DEHYDROGENASES/REDUCTASES FAMILY MEMBER"/>
    <property type="match status" value="1"/>
</dbReference>
<sequence>MDNLFRDTFGLHDKSVWVVGGAGYLGQATVRLLRAAGARVLCADLDNRAADFVHASGLAPQVTAATLDIRDGGAIKEFVAGQIRNQGIPYGLVNLTYASTTKKLEDLTEQDFDAVNHGGITATFLLAREVGQQMAAQGQGSIVLFSSMYGNVSPDPAVYEAPMNKNPIEYGVGKAGIIQMTRYLAVHWGQQNVRCNCISPGPFPNPSVQSSHPDFVERLARKTPLGRIGRAGEIAGSVVFLLSDAASYITGQNIHVDGGWTSW</sequence>
<dbReference type="PRINTS" id="PR00081">
    <property type="entry name" value="GDHRDH"/>
</dbReference>
<dbReference type="EMBL" id="BAABHD010000077">
    <property type="protein sequence ID" value="GAA4464515.1"/>
    <property type="molecule type" value="Genomic_DNA"/>
</dbReference>
<name>A0ABP8NFD3_9BACT</name>
<evidence type="ECO:0000256" key="1">
    <source>
        <dbReference type="ARBA" id="ARBA00006484"/>
    </source>
</evidence>
<dbReference type="InterPro" id="IPR036291">
    <property type="entry name" value="NAD(P)-bd_dom_sf"/>
</dbReference>
<evidence type="ECO:0000313" key="3">
    <source>
        <dbReference type="Proteomes" id="UP001501175"/>
    </source>
</evidence>
<dbReference type="RefSeq" id="WP_345247117.1">
    <property type="nucleotide sequence ID" value="NZ_BAABHD010000077.1"/>
</dbReference>
<comment type="similarity">
    <text evidence="1">Belongs to the short-chain dehydrogenases/reductases (SDR) family.</text>
</comment>
<dbReference type="InterPro" id="IPR002347">
    <property type="entry name" value="SDR_fam"/>
</dbReference>
<dbReference type="Gene3D" id="3.40.50.720">
    <property type="entry name" value="NAD(P)-binding Rossmann-like Domain"/>
    <property type="match status" value="1"/>
</dbReference>
<evidence type="ECO:0000313" key="2">
    <source>
        <dbReference type="EMBL" id="GAA4464515.1"/>
    </source>
</evidence>
<dbReference type="Pfam" id="PF13561">
    <property type="entry name" value="adh_short_C2"/>
    <property type="match status" value="1"/>
</dbReference>
<organism evidence="2 3">
    <name type="scientific">Nibrella saemangeumensis</name>
    <dbReference type="NCBI Taxonomy" id="1084526"/>
    <lineage>
        <taxon>Bacteria</taxon>
        <taxon>Pseudomonadati</taxon>
        <taxon>Bacteroidota</taxon>
        <taxon>Cytophagia</taxon>
        <taxon>Cytophagales</taxon>
        <taxon>Spirosomataceae</taxon>
        <taxon>Nibrella</taxon>
    </lineage>
</organism>
<gene>
    <name evidence="2" type="ORF">GCM10023189_43890</name>
</gene>
<protein>
    <submittedName>
        <fullName evidence="2">SDR family oxidoreductase</fullName>
    </submittedName>
</protein>
<comment type="caution">
    <text evidence="2">The sequence shown here is derived from an EMBL/GenBank/DDBJ whole genome shotgun (WGS) entry which is preliminary data.</text>
</comment>
<dbReference type="Proteomes" id="UP001501175">
    <property type="component" value="Unassembled WGS sequence"/>
</dbReference>
<keyword evidence="3" id="KW-1185">Reference proteome</keyword>
<accession>A0ABP8NFD3</accession>
<dbReference type="SUPFAM" id="SSF51735">
    <property type="entry name" value="NAD(P)-binding Rossmann-fold domains"/>
    <property type="match status" value="1"/>
</dbReference>
<reference evidence="3" key="1">
    <citation type="journal article" date="2019" name="Int. J. Syst. Evol. Microbiol.">
        <title>The Global Catalogue of Microorganisms (GCM) 10K type strain sequencing project: providing services to taxonomists for standard genome sequencing and annotation.</title>
        <authorList>
            <consortium name="The Broad Institute Genomics Platform"/>
            <consortium name="The Broad Institute Genome Sequencing Center for Infectious Disease"/>
            <person name="Wu L."/>
            <person name="Ma J."/>
        </authorList>
    </citation>
    <scope>NUCLEOTIDE SEQUENCE [LARGE SCALE GENOMIC DNA]</scope>
    <source>
        <strain evidence="3">JCM 17927</strain>
    </source>
</reference>